<reference evidence="2 3" key="1">
    <citation type="submission" date="2015-01" db="EMBL/GenBank/DDBJ databases">
        <title>The Genome Sequence of Exophiala sideris CBS121828.</title>
        <authorList>
            <consortium name="The Broad Institute Genomics Platform"/>
            <person name="Cuomo C."/>
            <person name="de Hoog S."/>
            <person name="Gorbushina A."/>
            <person name="Stielow B."/>
            <person name="Teixiera M."/>
            <person name="Abouelleil A."/>
            <person name="Chapman S.B."/>
            <person name="Priest M."/>
            <person name="Young S.K."/>
            <person name="Wortman J."/>
            <person name="Nusbaum C."/>
            <person name="Birren B."/>
        </authorList>
    </citation>
    <scope>NUCLEOTIDE SEQUENCE [LARGE SCALE GENOMIC DNA]</scope>
    <source>
        <strain evidence="2 3">CBS 121828</strain>
    </source>
</reference>
<dbReference type="SUPFAM" id="SSF69989">
    <property type="entry name" value="C-terminal domain of PLC-beta"/>
    <property type="match status" value="1"/>
</dbReference>
<accession>A0A0D1VQA3</accession>
<evidence type="ECO:0000256" key="1">
    <source>
        <dbReference type="SAM" id="MobiDB-lite"/>
    </source>
</evidence>
<dbReference type="HOGENOM" id="CLU_033245_0_0_1"/>
<dbReference type="STRING" id="1016849.A0A0D1VQA3"/>
<organism evidence="2 3">
    <name type="scientific">Exophiala sideris</name>
    <dbReference type="NCBI Taxonomy" id="1016849"/>
    <lineage>
        <taxon>Eukaryota</taxon>
        <taxon>Fungi</taxon>
        <taxon>Dikarya</taxon>
        <taxon>Ascomycota</taxon>
        <taxon>Pezizomycotina</taxon>
        <taxon>Eurotiomycetes</taxon>
        <taxon>Chaetothyriomycetidae</taxon>
        <taxon>Chaetothyriales</taxon>
        <taxon>Herpotrichiellaceae</taxon>
        <taxon>Exophiala</taxon>
    </lineage>
</organism>
<dbReference type="Proteomes" id="UP000053599">
    <property type="component" value="Unassembled WGS sequence"/>
</dbReference>
<feature type="compositionally biased region" description="Low complexity" evidence="1">
    <location>
        <begin position="45"/>
        <end position="56"/>
    </location>
</feature>
<feature type="compositionally biased region" description="Polar residues" evidence="1">
    <location>
        <begin position="35"/>
        <end position="44"/>
    </location>
</feature>
<protein>
    <submittedName>
        <fullName evidence="2">Uncharacterized protein</fullName>
    </submittedName>
</protein>
<dbReference type="EMBL" id="KN846954">
    <property type="protein sequence ID" value="KIV78265.1"/>
    <property type="molecule type" value="Genomic_DNA"/>
</dbReference>
<dbReference type="AlphaFoldDB" id="A0A0D1VQA3"/>
<dbReference type="OrthoDB" id="3883941at2759"/>
<evidence type="ECO:0000313" key="3">
    <source>
        <dbReference type="Proteomes" id="UP000053599"/>
    </source>
</evidence>
<sequence length="417" mass="45924">MLASTPRVAVRSTRALRVRQPIPIRARQPRNIRQASNSTNTQIPSASSTSSSSTSGGSSGALAGGIAGGVTALLVGYSWYHFSGAKSVVNSIHQAKSYVNSAFKKTTDAAPEPNQAVEWLRDTVKSYTKMIPGASGYVDKAFEDLEKIRQKHGDEVDSIIHDTYNELKGATNKGFSVEAVEQAWDIIQKCFSRIASLAVDAGQDIMDNHPQLQEKLGGSFTQLKQMGNEYGPEAKQKVDETYQQVRDILKGGIGFSTISELQKLLQDKTQELKKYGDAAWQKGFEQAKPLFDKQPQLKEFIEKNKDKLLQGDLGQLWNKVQEAVKSGNTDDVEKFVKEQVNSMSEKAGGGIEQYLQMIPGGSEIGSKLQQLQELSQKHGKEAEQLAKSAMDDIKNVLSKKVEEGQKLKEKVEKDAKR</sequence>
<gene>
    <name evidence="2" type="ORF">PV11_09997</name>
</gene>
<feature type="compositionally biased region" description="Low complexity" evidence="1">
    <location>
        <begin position="19"/>
        <end position="34"/>
    </location>
</feature>
<feature type="region of interest" description="Disordered" evidence="1">
    <location>
        <begin position="19"/>
        <end position="60"/>
    </location>
</feature>
<evidence type="ECO:0000313" key="2">
    <source>
        <dbReference type="EMBL" id="KIV78265.1"/>
    </source>
</evidence>
<proteinExistence type="predicted"/>
<name>A0A0D1VQA3_9EURO</name>